<feature type="domain" description="FAD-binding" evidence="1">
    <location>
        <begin position="10"/>
        <end position="197"/>
    </location>
</feature>
<gene>
    <name evidence="2" type="ORF">PUV54_00575</name>
</gene>
<sequence length="382" mass="41352">MVQNTKFADYDLAIVGASFAGLIAARTAAHRGLKVAIIDAKTEPGARVRTTGILVKEAVDECDIPASLTRKIPGVRLYAPNGNYTDLTAPGYYFLATDTPAIMRWLAREAARAGVDLLFGARFTGATLHETHVSLHGLDFSARYVLGADGAKSSVAKAFDLGRNTEFMIGLETEYEETPTVDPDFLHCFIDTKLAPGYLGWVVPGVGMTQVGLAVSDSIFGGARKPNFNAFLGHIDSRFAFWNCEVLRKRSGPIPCGGLVSPLSTHRVLLTGDAAGLVSPLTAGGIRLAFQYGRRAGAAIANYLLDEGPDPGAVMASEYPRFGVKTWMRRIWSAAPPNAFLNATLFTPPMRALAQRIYFEKRRLLPRRFQSPNEKSLAGNLL</sequence>
<dbReference type="AlphaFoldDB" id="A0AAE9ZC64"/>
<dbReference type="Pfam" id="PF01494">
    <property type="entry name" value="FAD_binding_3"/>
    <property type="match status" value="1"/>
</dbReference>
<dbReference type="InterPro" id="IPR050407">
    <property type="entry name" value="Geranylgeranyl_reductase"/>
</dbReference>
<evidence type="ECO:0000313" key="3">
    <source>
        <dbReference type="Proteomes" id="UP001214043"/>
    </source>
</evidence>
<evidence type="ECO:0000313" key="2">
    <source>
        <dbReference type="EMBL" id="WDI31681.1"/>
    </source>
</evidence>
<reference evidence="2" key="1">
    <citation type="submission" date="2023-02" db="EMBL/GenBank/DDBJ databases">
        <title>Genome sequence of Hyphococcus flavus.</title>
        <authorList>
            <person name="Rong J.-C."/>
            <person name="Zhao Q."/>
            <person name="Yi M."/>
            <person name="Wu J.-Y."/>
        </authorList>
    </citation>
    <scope>NUCLEOTIDE SEQUENCE</scope>
    <source>
        <strain evidence="2">MCCC 1K03223</strain>
    </source>
</reference>
<protein>
    <submittedName>
        <fullName evidence="2">NAD(P)/FAD-dependent oxidoreductase</fullName>
    </submittedName>
</protein>
<organism evidence="2 3">
    <name type="scientific">Hyphococcus flavus</name>
    <dbReference type="NCBI Taxonomy" id="1866326"/>
    <lineage>
        <taxon>Bacteria</taxon>
        <taxon>Pseudomonadati</taxon>
        <taxon>Pseudomonadota</taxon>
        <taxon>Alphaproteobacteria</taxon>
        <taxon>Parvularculales</taxon>
        <taxon>Parvularculaceae</taxon>
        <taxon>Hyphococcus</taxon>
    </lineage>
</organism>
<dbReference type="PANTHER" id="PTHR42685:SF22">
    <property type="entry name" value="CONDITIONED MEDIUM FACTOR RECEPTOR 1"/>
    <property type="match status" value="1"/>
</dbReference>
<dbReference type="EMBL" id="CP118166">
    <property type="protein sequence ID" value="WDI31681.1"/>
    <property type="molecule type" value="Genomic_DNA"/>
</dbReference>
<dbReference type="InterPro" id="IPR036188">
    <property type="entry name" value="FAD/NAD-bd_sf"/>
</dbReference>
<keyword evidence="3" id="KW-1185">Reference proteome</keyword>
<dbReference type="Proteomes" id="UP001214043">
    <property type="component" value="Chromosome"/>
</dbReference>
<evidence type="ECO:0000259" key="1">
    <source>
        <dbReference type="Pfam" id="PF01494"/>
    </source>
</evidence>
<accession>A0AAE9ZC64</accession>
<dbReference type="KEGG" id="hfl:PUV54_00575"/>
<name>A0AAE9ZC64_9PROT</name>
<dbReference type="PANTHER" id="PTHR42685">
    <property type="entry name" value="GERANYLGERANYL DIPHOSPHATE REDUCTASE"/>
    <property type="match status" value="1"/>
</dbReference>
<proteinExistence type="predicted"/>
<dbReference type="GO" id="GO:0071949">
    <property type="term" value="F:FAD binding"/>
    <property type="evidence" value="ECO:0007669"/>
    <property type="project" value="InterPro"/>
</dbReference>
<dbReference type="InterPro" id="IPR002938">
    <property type="entry name" value="FAD-bd"/>
</dbReference>
<dbReference type="PRINTS" id="PR00420">
    <property type="entry name" value="RNGMNOXGNASE"/>
</dbReference>
<dbReference type="SUPFAM" id="SSF51905">
    <property type="entry name" value="FAD/NAD(P)-binding domain"/>
    <property type="match status" value="1"/>
</dbReference>
<dbReference type="RefSeq" id="WP_274493568.1">
    <property type="nucleotide sequence ID" value="NZ_CP118166.1"/>
</dbReference>
<dbReference type="Gene3D" id="3.50.50.60">
    <property type="entry name" value="FAD/NAD(P)-binding domain"/>
    <property type="match status" value="1"/>
</dbReference>